<reference evidence="5 6" key="1">
    <citation type="submission" date="2017-06" db="EMBL/GenBank/DDBJ databases">
        <authorList>
            <person name="Kim H.J."/>
            <person name="Triplett B.A."/>
        </authorList>
    </citation>
    <scope>NUCLEOTIDE SEQUENCE [LARGE SCALE GENOMIC DNA]</scope>
    <source>
        <strain evidence="5 6">DSM 29052</strain>
    </source>
</reference>
<dbReference type="PANTHER" id="PTHR43085:SF15">
    <property type="entry name" value="2-DEHYDRO-3-DEOXYGLUCONOKINASE"/>
    <property type="match status" value="1"/>
</dbReference>
<organism evidence="5 6">
    <name type="scientific">Puniceibacterium sediminis</name>
    <dbReference type="NCBI Taxonomy" id="1608407"/>
    <lineage>
        <taxon>Bacteria</taxon>
        <taxon>Pseudomonadati</taxon>
        <taxon>Pseudomonadota</taxon>
        <taxon>Alphaproteobacteria</taxon>
        <taxon>Rhodobacterales</taxon>
        <taxon>Paracoccaceae</taxon>
        <taxon>Puniceibacterium</taxon>
    </lineage>
</organism>
<keyword evidence="6" id="KW-1185">Reference proteome</keyword>
<evidence type="ECO:0000256" key="1">
    <source>
        <dbReference type="ARBA" id="ARBA00010688"/>
    </source>
</evidence>
<dbReference type="InterPro" id="IPR029056">
    <property type="entry name" value="Ribokinase-like"/>
</dbReference>
<dbReference type="EMBL" id="FZNN01000005">
    <property type="protein sequence ID" value="SNR44148.1"/>
    <property type="molecule type" value="Genomic_DNA"/>
</dbReference>
<sequence length="313" mass="33745">MYPKRFSSSPAHRCLVSIGECMVELAPGADPDNFRLGFAGDTFNTAWYLRQLQPGWAVRYMTAVGRDAVSDAMLAKMQGAGIDTRHVLRDPERTVGLYLIALQNGERSFSYWRSQSAARRLAQDPDVLAQAMKGAALVYVSGITMAILDDFGRETLLGELVRTRAAGSLIAFDPNLRSQLWEDAQTMCRVVTQTAAVSDIVLPSFEDEAEHFGDANPEATLARYLQGNTRTVIVKNGPGAVLFRHEDTTGTFLPHPVRTVVDTTSAGDSFNAGVLAGLLSGEPADQAVQQGSRVAAQVVGQRGALVPLDCAIS</sequence>
<dbReference type="InterPro" id="IPR050306">
    <property type="entry name" value="PfkB_Carbo_kinase"/>
</dbReference>
<evidence type="ECO:0000313" key="6">
    <source>
        <dbReference type="Proteomes" id="UP000198417"/>
    </source>
</evidence>
<dbReference type="GO" id="GO:0005829">
    <property type="term" value="C:cytosol"/>
    <property type="evidence" value="ECO:0007669"/>
    <property type="project" value="TreeGrafter"/>
</dbReference>
<dbReference type="GO" id="GO:0006974">
    <property type="term" value="P:DNA damage response"/>
    <property type="evidence" value="ECO:0007669"/>
    <property type="project" value="TreeGrafter"/>
</dbReference>
<keyword evidence="3 5" id="KW-0418">Kinase</keyword>
<dbReference type="PANTHER" id="PTHR43085">
    <property type="entry name" value="HEXOKINASE FAMILY MEMBER"/>
    <property type="match status" value="1"/>
</dbReference>
<dbReference type="GO" id="GO:0008673">
    <property type="term" value="F:2-dehydro-3-deoxygluconokinase activity"/>
    <property type="evidence" value="ECO:0007669"/>
    <property type="project" value="TreeGrafter"/>
</dbReference>
<accession>A0A238WCE3</accession>
<dbReference type="SUPFAM" id="SSF53613">
    <property type="entry name" value="Ribokinase-like"/>
    <property type="match status" value="1"/>
</dbReference>
<feature type="domain" description="Carbohydrate kinase PfkB" evidence="4">
    <location>
        <begin position="15"/>
        <end position="307"/>
    </location>
</feature>
<dbReference type="PROSITE" id="PS00584">
    <property type="entry name" value="PFKB_KINASES_2"/>
    <property type="match status" value="1"/>
</dbReference>
<dbReference type="RefSeq" id="WP_089269907.1">
    <property type="nucleotide sequence ID" value="NZ_FZNN01000005.1"/>
</dbReference>
<keyword evidence="2" id="KW-0808">Transferase</keyword>
<name>A0A238WCE3_9RHOB</name>
<dbReference type="AlphaFoldDB" id="A0A238WCE3"/>
<dbReference type="GO" id="GO:0042840">
    <property type="term" value="P:D-glucuronate catabolic process"/>
    <property type="evidence" value="ECO:0007669"/>
    <property type="project" value="TreeGrafter"/>
</dbReference>
<dbReference type="OrthoDB" id="9776822at2"/>
<dbReference type="Gene3D" id="3.40.1190.20">
    <property type="match status" value="1"/>
</dbReference>
<evidence type="ECO:0000259" key="4">
    <source>
        <dbReference type="Pfam" id="PF00294"/>
    </source>
</evidence>
<protein>
    <submittedName>
        <fullName evidence="5">2-keto-3-deoxygluconate kinase</fullName>
    </submittedName>
</protein>
<dbReference type="CDD" id="cd01166">
    <property type="entry name" value="KdgK"/>
    <property type="match status" value="1"/>
</dbReference>
<evidence type="ECO:0000256" key="3">
    <source>
        <dbReference type="ARBA" id="ARBA00022777"/>
    </source>
</evidence>
<dbReference type="GO" id="GO:0019698">
    <property type="term" value="P:D-galacturonate catabolic process"/>
    <property type="evidence" value="ECO:0007669"/>
    <property type="project" value="TreeGrafter"/>
</dbReference>
<comment type="similarity">
    <text evidence="1">Belongs to the carbohydrate kinase PfkB family.</text>
</comment>
<dbReference type="InterPro" id="IPR002173">
    <property type="entry name" value="Carboh/pur_kinase_PfkB_CS"/>
</dbReference>
<gene>
    <name evidence="5" type="ORF">SAMN06265370_10592</name>
</gene>
<evidence type="ECO:0000256" key="2">
    <source>
        <dbReference type="ARBA" id="ARBA00022679"/>
    </source>
</evidence>
<proteinExistence type="inferred from homology"/>
<evidence type="ECO:0000313" key="5">
    <source>
        <dbReference type="EMBL" id="SNR44148.1"/>
    </source>
</evidence>
<dbReference type="InterPro" id="IPR011611">
    <property type="entry name" value="PfkB_dom"/>
</dbReference>
<dbReference type="Pfam" id="PF00294">
    <property type="entry name" value="PfkB"/>
    <property type="match status" value="1"/>
</dbReference>
<dbReference type="Proteomes" id="UP000198417">
    <property type="component" value="Unassembled WGS sequence"/>
</dbReference>